<keyword evidence="3" id="KW-1185">Reference proteome</keyword>
<dbReference type="GeneID" id="98612385"/>
<feature type="chain" id="PRO_5004200104" description="HEAT repeat domain-containing protein" evidence="1">
    <location>
        <begin position="25"/>
        <end position="345"/>
    </location>
</feature>
<protein>
    <recommendedName>
        <fullName evidence="4">HEAT repeat domain-containing protein</fullName>
    </recommendedName>
</protein>
<dbReference type="RefSeq" id="WP_011467183.1">
    <property type="nucleotide sequence ID" value="NC_007912.1"/>
</dbReference>
<dbReference type="HOGENOM" id="CLU_803832_0_0_6"/>
<proteinExistence type="predicted"/>
<evidence type="ECO:0000256" key="1">
    <source>
        <dbReference type="SAM" id="SignalP"/>
    </source>
</evidence>
<accession>Q21MW7</accession>
<organism evidence="2 3">
    <name type="scientific">Saccharophagus degradans (strain 2-40 / ATCC 43961 / DSM 17024)</name>
    <dbReference type="NCBI Taxonomy" id="203122"/>
    <lineage>
        <taxon>Bacteria</taxon>
        <taxon>Pseudomonadati</taxon>
        <taxon>Pseudomonadota</taxon>
        <taxon>Gammaproteobacteria</taxon>
        <taxon>Cellvibrionales</taxon>
        <taxon>Cellvibrionaceae</taxon>
        <taxon>Saccharophagus</taxon>
    </lineage>
</organism>
<feature type="signal peptide" evidence="1">
    <location>
        <begin position="1"/>
        <end position="24"/>
    </location>
</feature>
<sequence>MKTIALFTFAFGCFIAGYMVSSVAKDSANNGDQLALNKSNHPPTTHVNALAACTLEPATIKPNEVTRNTKAALNTTAPIAGDENIESMLERLDMLRQQAGNGELVAEQFDILKKAIATNPQLADDLIDLLYNTPLDSHLFSSALTALQTLPAQDLDFALLSIAEQYEGALENVESREKFLALLTNTSGTIDSKPTVQALLHIVDMEAVDASTKLEALHLVQPHQLFEEEKHGIRIELTQLIDHSPANEAAKVVPQLLRFSDQEHRPAVASDLLSQHRANPIRNAVLDSLASGDISATEEMKNALMAIANNPNDNLNHEARAILEYAFELNKQEYDQLAVKYNREL</sequence>
<evidence type="ECO:0000313" key="3">
    <source>
        <dbReference type="Proteomes" id="UP000001947"/>
    </source>
</evidence>
<dbReference type="KEGG" id="sde:Sde_0700"/>
<dbReference type="Proteomes" id="UP000001947">
    <property type="component" value="Chromosome"/>
</dbReference>
<dbReference type="eggNOG" id="ENOG502ZGBS">
    <property type="taxonomic scope" value="Bacteria"/>
</dbReference>
<dbReference type="EMBL" id="CP000282">
    <property type="protein sequence ID" value="ABD79962.1"/>
    <property type="molecule type" value="Genomic_DNA"/>
</dbReference>
<reference evidence="2 3" key="1">
    <citation type="journal article" date="2008" name="PLoS Genet.">
        <title>Complete genome sequence of the complex carbohydrate-degrading marine bacterium, Saccharophagus degradans strain 2-40 T.</title>
        <authorList>
            <person name="Weiner R.M."/>
            <person name="Taylor L.E.II."/>
            <person name="Henrissat B."/>
            <person name="Hauser L."/>
            <person name="Land M."/>
            <person name="Coutinho P.M."/>
            <person name="Rancurel C."/>
            <person name="Saunders E.H."/>
            <person name="Longmire A.G."/>
            <person name="Zhang H."/>
            <person name="Bayer E.A."/>
            <person name="Gilbert H.J."/>
            <person name="Larimer F."/>
            <person name="Zhulin I.B."/>
            <person name="Ekborg N.A."/>
            <person name="Lamed R."/>
            <person name="Richardson P.M."/>
            <person name="Borovok I."/>
            <person name="Hutcheson S."/>
        </authorList>
    </citation>
    <scope>NUCLEOTIDE SEQUENCE [LARGE SCALE GENOMIC DNA]</scope>
    <source>
        <strain evidence="3">2-40 / ATCC 43961 / DSM 17024</strain>
    </source>
</reference>
<evidence type="ECO:0008006" key="4">
    <source>
        <dbReference type="Google" id="ProtNLM"/>
    </source>
</evidence>
<evidence type="ECO:0000313" key="2">
    <source>
        <dbReference type="EMBL" id="ABD79962.1"/>
    </source>
</evidence>
<dbReference type="AlphaFoldDB" id="Q21MW7"/>
<name>Q21MW7_SACD2</name>
<keyword evidence="1" id="KW-0732">Signal</keyword>
<gene>
    <name evidence="2" type="ordered locus">Sde_0700</name>
</gene>